<feature type="region of interest" description="Disordered" evidence="1">
    <location>
        <begin position="961"/>
        <end position="993"/>
    </location>
</feature>
<organism evidence="2 3">
    <name type="scientific">Chlamydomonas eustigma</name>
    <dbReference type="NCBI Taxonomy" id="1157962"/>
    <lineage>
        <taxon>Eukaryota</taxon>
        <taxon>Viridiplantae</taxon>
        <taxon>Chlorophyta</taxon>
        <taxon>core chlorophytes</taxon>
        <taxon>Chlorophyceae</taxon>
        <taxon>CS clade</taxon>
        <taxon>Chlamydomonadales</taxon>
        <taxon>Chlamydomonadaceae</taxon>
        <taxon>Chlamydomonas</taxon>
    </lineage>
</organism>
<feature type="region of interest" description="Disordered" evidence="1">
    <location>
        <begin position="1654"/>
        <end position="1675"/>
    </location>
</feature>
<feature type="compositionally biased region" description="Low complexity" evidence="1">
    <location>
        <begin position="1874"/>
        <end position="1884"/>
    </location>
</feature>
<feature type="compositionally biased region" description="Polar residues" evidence="1">
    <location>
        <begin position="1944"/>
        <end position="1970"/>
    </location>
</feature>
<feature type="compositionally biased region" description="Polar residues" evidence="1">
    <location>
        <begin position="739"/>
        <end position="756"/>
    </location>
</feature>
<accession>A0A250XRM0</accession>
<feature type="compositionally biased region" description="Acidic residues" evidence="1">
    <location>
        <begin position="713"/>
        <end position="725"/>
    </location>
</feature>
<feature type="compositionally biased region" description="Basic and acidic residues" evidence="1">
    <location>
        <begin position="98"/>
        <end position="121"/>
    </location>
</feature>
<evidence type="ECO:0000313" key="2">
    <source>
        <dbReference type="EMBL" id="GAX85704.1"/>
    </source>
</evidence>
<feature type="compositionally biased region" description="Polar residues" evidence="1">
    <location>
        <begin position="1666"/>
        <end position="1675"/>
    </location>
</feature>
<feature type="region of interest" description="Disordered" evidence="1">
    <location>
        <begin position="2179"/>
        <end position="2228"/>
    </location>
</feature>
<feature type="region of interest" description="Disordered" evidence="1">
    <location>
        <begin position="713"/>
        <end position="769"/>
    </location>
</feature>
<gene>
    <name evidence="2" type="ORF">CEUSTIGMA_g13118.t1</name>
</gene>
<feature type="compositionally biased region" description="Low complexity" evidence="1">
    <location>
        <begin position="1282"/>
        <end position="1302"/>
    </location>
</feature>
<feature type="compositionally biased region" description="Polar residues" evidence="1">
    <location>
        <begin position="2219"/>
        <end position="2228"/>
    </location>
</feature>
<feature type="compositionally biased region" description="Low complexity" evidence="1">
    <location>
        <begin position="2207"/>
        <end position="2218"/>
    </location>
</feature>
<evidence type="ECO:0000313" key="3">
    <source>
        <dbReference type="Proteomes" id="UP000232323"/>
    </source>
</evidence>
<feature type="region of interest" description="Disordered" evidence="1">
    <location>
        <begin position="1526"/>
        <end position="1584"/>
    </location>
</feature>
<feature type="region of interest" description="Disordered" evidence="1">
    <location>
        <begin position="848"/>
        <end position="869"/>
    </location>
</feature>
<feature type="compositionally biased region" description="Low complexity" evidence="1">
    <location>
        <begin position="1"/>
        <end position="14"/>
    </location>
</feature>
<feature type="region of interest" description="Disordered" evidence="1">
    <location>
        <begin position="889"/>
        <end position="931"/>
    </location>
</feature>
<feature type="region of interest" description="Disordered" evidence="1">
    <location>
        <begin position="1222"/>
        <end position="1246"/>
    </location>
</feature>
<feature type="region of interest" description="Disordered" evidence="1">
    <location>
        <begin position="98"/>
        <end position="126"/>
    </location>
</feature>
<feature type="region of interest" description="Disordered" evidence="1">
    <location>
        <begin position="1944"/>
        <end position="1983"/>
    </location>
</feature>
<feature type="region of interest" description="Disordered" evidence="1">
    <location>
        <begin position="2109"/>
        <end position="2133"/>
    </location>
</feature>
<name>A0A250XRM0_9CHLO</name>
<feature type="region of interest" description="Disordered" evidence="1">
    <location>
        <begin position="1857"/>
        <end position="1888"/>
    </location>
</feature>
<feature type="region of interest" description="Disordered" evidence="1">
    <location>
        <begin position="2023"/>
        <end position="2053"/>
    </location>
</feature>
<feature type="compositionally biased region" description="Polar residues" evidence="1">
    <location>
        <begin position="17"/>
        <end position="26"/>
    </location>
</feature>
<evidence type="ECO:0000256" key="1">
    <source>
        <dbReference type="SAM" id="MobiDB-lite"/>
    </source>
</evidence>
<reference evidence="2 3" key="1">
    <citation type="submission" date="2017-08" db="EMBL/GenBank/DDBJ databases">
        <title>Acidophilic green algal genome provides insights into adaptation to an acidic environment.</title>
        <authorList>
            <person name="Hirooka S."/>
            <person name="Hirose Y."/>
            <person name="Kanesaki Y."/>
            <person name="Higuchi S."/>
            <person name="Fujiwara T."/>
            <person name="Onuma R."/>
            <person name="Era A."/>
            <person name="Ohbayashi R."/>
            <person name="Uzuka A."/>
            <person name="Nozaki H."/>
            <person name="Yoshikawa H."/>
            <person name="Miyagishima S.Y."/>
        </authorList>
    </citation>
    <scope>NUCLEOTIDE SEQUENCE [LARGE SCALE GENOMIC DNA]</scope>
    <source>
        <strain evidence="2 3">NIES-2499</strain>
    </source>
</reference>
<feature type="compositionally biased region" description="Basic and acidic residues" evidence="1">
    <location>
        <begin position="47"/>
        <end position="59"/>
    </location>
</feature>
<feature type="region of interest" description="Disordered" evidence="1">
    <location>
        <begin position="1"/>
        <end position="81"/>
    </location>
</feature>
<sequence>MASSRPPASFAARALGTNPTASNASAPNRRGRDHPSHSRPTSGFKNIPKDVQQKARELEFELAPELSAGSLDSPRGDNDGHDLSVEAVLVSAEADLKLPKASAERERERNDGKDVPNRPDGLRWSNTLIKTPSDEISLDLEQLAARIPSIAVGSSSIRRRYRMVSRVDSQADLMDAVYGLPGSEVNTPMINDKGVRQAGPYRHTHRQVSSVQLIAQSGPTMTQSMEREQGALQGQQGAGGVKGNKMLAISPRVSTFRRRMPYSYRTDVGPSQLYPGGPPVPSGGFKVMSHRGHHLRQLHRDVQKAMQGRIPKARNRSNNTITMHELMSVAMDVTEYWVLQKHHHPNQLRLQMKARKLRGKTARSTAAMEAKRNHINRMNKKPAPLQRKVLLSLTQLLDMFPLKFWELSTAEAIGYFNHTLRQGKNADQRQQMNSLAELLFGPELLLESGKLEFRYLDEICMKKVKKIKERSIAATMTSLRRGYLQLELGGGKGRSRLNEQGEEVWDDLSGKEPHNALLERLKMGIPTAHDKTMSAVAGLKIMLRDHRSRMGWSIQELESARRSAQKRIMEEQKLVKRGSMNGFNTSQKSEWSGTSKSHHRAMMGAASSLHSSIGGRDHHQNALDGHSDQFSMMGSTGAAPEQEEKLDLHQLFIRKVNAMATVAEAGRVASQQQVVVFADGTKAVPGLTKPSKAFGFKGSNQVRYDNGLDIEAEVSSEEEEDDEGSEDKLKLSSCDPATGSVSIGSSPVEKSSNRAHGSSEGDVGVPSTSFRSPLAMRLKSVWKDAPEAIQKILMHQGVEGAVLADRGAAVVPKFLLNIQARNEKQWRKQQRAGTLSVVLGRWKKKRKGGGAFESKHRRMSMSSEAEDNRKSLLDNFEEDAEGAVEALKNGHKFGGEESGMDSRVGRSRGPSRSGRLTRKDHLGYGNHEPRKFDWNNNKSEVMEVPSSSYWRSDSMPASVMRRKSMPGIPGDVSGGARGMGDEKEEGLGQTDDAGIRGGQAAGLSQKIVAAVGDRGRNLLRQKLLQVGSKHVAGIRSSRWVFEASNAERRLMKGLLLDCNLGLPPEVNAELADVRKEEEWFWEDVYSQWMPTPSEILHELKVQPGSTGLGSTVLLKSNPQLPFPQLDVLAHAASIEALKLRGPDEGMTSVEGGGYEAPVPFSAEHVEDDLDVIKQAAEALLEGPPSPRQQQQQQTQDVLIDSMKAKDEIMEPEVVNKSVFQMEAGPSKRNEPDVHSSCSSPMPKVRLGGHGVRIMELESSLEKEGSQPQDSSQHGHHHHHHQQQQQQQSLLAMTSTTGLTSTTMWSKGPASGSSQQAHFGQHPEIMVLVQSQSLTHSTAAEAVEAEATGSSPSLYLLETGRSRSPPFITSRDSRAPFRTVSRSQTTVKRLYHGGLQQEQAHYARRAYATSGHHPPYAALHVSAEDQFDRFIPLKTDRAAHIKMVAVSGPRFNSNGQPVAAASPSQSPFVNASSMLNDDESMTLSGVGGGSGMTLSGVGGGSGSAAPMTSPLRTVTTTASTALAARCSSSPGVPLKQTSMRRPGTASFSLSGPTSVHTSSAEQATRFTMAQQQQQQQQGSPSGRSLWNPDIDASLHRVAQNNGLTANTSLLLGLHETRGSVAAQIASHSPVRTQTLYRPNTAPEASTAQEVLLGDGSTSVGVDVPGQASGNIGSQGSKLPLAHALSDSGGRLGYEGDRSSASDLIACIRWSTLPPDAGRPKSSSAYHNKQSVGYGSARQLLANGSSKRSSILHRGAASSLSGPSPLDFQWRSQEVASRHLRPHTAAGIIRSSAASSGLPQGRQSMPSLPYSSAATAAASSYLPPDEGRAVQPNMMEVWHTLPTRPHTAGEVTPSLYGLMPASSSSGHHDHGRPKLSAGSRAAAAAGTPNNYNSPFSAYSVRQLQSAKPGQKASTAQTKVAWGSGSSVKTLSTAGFDYSPTATIALTATRPGSSGSGQRPHHTTASSASNFQTSPPSSISSLSLFPHPTLNPNDMLMPAIHEASTECVNTAADSEPVMTQETLPQSYRPHDTLSSHHGGSSSSRALPIGSSQGSTALSGTISAAEVSYNHSAISGGFTHNHHSATSRNHLVESGTAFAAGTESILQVKEAPRLTASATSSRASYHGGRSAGDYQSVSVSSQNGRAISNNRYAASVASASLTALAKNIGRGSQMTDDSLAALGLSHHNPNAVPAASQNAERLQHPAPPPSSSSARPTSSNNRQYHNVSSSSAAQEFMTLRRLPLADVILRF</sequence>
<feature type="compositionally biased region" description="Basic and acidic residues" evidence="1">
    <location>
        <begin position="917"/>
        <end position="931"/>
    </location>
</feature>
<comment type="caution">
    <text evidence="2">The sequence shown here is derived from an EMBL/GenBank/DDBJ whole genome shotgun (WGS) entry which is preliminary data.</text>
</comment>
<proteinExistence type="predicted"/>
<keyword evidence="3" id="KW-1185">Reference proteome</keyword>
<dbReference type="EMBL" id="BEGY01000186">
    <property type="protein sequence ID" value="GAX85704.1"/>
    <property type="molecule type" value="Genomic_DNA"/>
</dbReference>
<protein>
    <submittedName>
        <fullName evidence="2">Uncharacterized protein</fullName>
    </submittedName>
</protein>
<feature type="compositionally biased region" description="Low complexity" evidence="1">
    <location>
        <begin position="1971"/>
        <end position="1981"/>
    </location>
</feature>
<feature type="compositionally biased region" description="Polar residues" evidence="1">
    <location>
        <begin position="1534"/>
        <end position="1568"/>
    </location>
</feature>
<feature type="region of interest" description="Disordered" evidence="1">
    <location>
        <begin position="1258"/>
        <end position="1317"/>
    </location>
</feature>
<feature type="compositionally biased region" description="Low complexity" evidence="1">
    <location>
        <begin position="2109"/>
        <end position="2120"/>
    </location>
</feature>
<dbReference type="Proteomes" id="UP000232323">
    <property type="component" value="Unassembled WGS sequence"/>
</dbReference>